<feature type="region of interest" description="Disordered" evidence="1">
    <location>
        <begin position="176"/>
        <end position="388"/>
    </location>
</feature>
<feature type="region of interest" description="Disordered" evidence="1">
    <location>
        <begin position="400"/>
        <end position="473"/>
    </location>
</feature>
<feature type="compositionally biased region" description="Basic and acidic residues" evidence="1">
    <location>
        <begin position="459"/>
        <end position="473"/>
    </location>
</feature>
<dbReference type="OrthoDB" id="417877at2759"/>
<feature type="compositionally biased region" description="Basic and acidic residues" evidence="1">
    <location>
        <begin position="334"/>
        <end position="363"/>
    </location>
</feature>
<sequence length="915" mass="97169">MAEGHATSLLRASPAPLTCAPWAASLRTKLLPPPMIRSASAIPRLEARCHFRLPPLFSRPMETKTKIRAICTSATSSTTGRSKTFDPVFVSSISPVGITCNCGCGTFDGLDRPLFSTISIDPDRRINFATTPVIHSRGQESVRHCWWPADMAARRPSMQWRRRGEGRRDGVSEVMAASNPVAPSAPPDATCSAGRRHTPAGGGAGRGRGLVYVEVGGRRPSSPSPTLARSHTRDDVSTDPVGSSRSERDASGACSRSESSPGALTAPDNSGGGEDGNHGDAVRSRIWRETNAAGARRTSVESGPGARATPGAGLVPGAGESGDGGLEFSSSRFRKGDLRPDGSRGKHRWERKEDRAAGDRSGGDRAMANSGGRSMNGKAMASSMAAAPRASSTVGQEYHAIRGGGGRATSPTTGNRGRATSPTTGNRGRATCPTTGNRHRPPMGHRSDDRFLRNGPRTRSPDPDPVEQVRFDGRVPRNPTVGIIGGGLSGILCALTLAEHGIRSTVFDTGKHGLGGRMATRHVDIRGGHRLVFDHAAQFFTVSEPRFQRLVDDWLKRGIVREWEGVVGKITVGGSFQEEKMPPPLKRYVGSTGMRDVCDRLLERQPLITVRRPVWIGTMEARGGKWALSENGREEGEFDFAVIAHNGKCANRLLKPAGVPFVYGQMKRLELSAIWALLAAFQGPLPMPAGVRESGHAAFDGAFVDGIPSISWMGNNTTKLMQGSKPNGNSTRGGRREGGSHCWTFFSTAAFGRRNKVPQENIPPEKATKVLGEMLKGVAAALGVEQAELPPMVWHKLQLWGAGLPLNSPKVPCIFDPVGRAGICGDWLMAPSLEAAALSGQAMGRQIMRFCEAGVSDPGSGSRHLGSIVAAGNGGPPAVPTAVGIPEPLQPFAMGLSESLRRLEGGHDIGLFPHP</sequence>
<organism evidence="2 3">
    <name type="scientific">Chara braunii</name>
    <name type="common">Braun's stonewort</name>
    <dbReference type="NCBI Taxonomy" id="69332"/>
    <lineage>
        <taxon>Eukaryota</taxon>
        <taxon>Viridiplantae</taxon>
        <taxon>Streptophyta</taxon>
        <taxon>Charophyceae</taxon>
        <taxon>Charales</taxon>
        <taxon>Characeae</taxon>
        <taxon>Chara</taxon>
    </lineage>
</organism>
<evidence type="ECO:0000313" key="3">
    <source>
        <dbReference type="Proteomes" id="UP000265515"/>
    </source>
</evidence>
<evidence type="ECO:0000256" key="1">
    <source>
        <dbReference type="SAM" id="MobiDB-lite"/>
    </source>
</evidence>
<dbReference type="STRING" id="69332.A0A388L7N9"/>
<accession>A0A388L7N9</accession>
<dbReference type="PANTHER" id="PTHR16128">
    <property type="entry name" value="FAD/NAD(P)-BINDING OXIDOREDUCTASE FAMILY PROTEIN"/>
    <property type="match status" value="1"/>
</dbReference>
<comment type="caution">
    <text evidence="2">The sequence shown here is derived from an EMBL/GenBank/DDBJ whole genome shotgun (WGS) entry which is preliminary data.</text>
</comment>
<dbReference type="InterPro" id="IPR036188">
    <property type="entry name" value="FAD/NAD-bd_sf"/>
</dbReference>
<name>A0A388L7N9_CHABU</name>
<feature type="compositionally biased region" description="Basic and acidic residues" evidence="1">
    <location>
        <begin position="275"/>
        <end position="288"/>
    </location>
</feature>
<dbReference type="Gramene" id="GBG78294">
    <property type="protein sequence ID" value="GBG78294"/>
    <property type="gene ID" value="CBR_g26324"/>
</dbReference>
<protein>
    <recommendedName>
        <fullName evidence="4">Amine oxidase domain-containing protein</fullName>
    </recommendedName>
</protein>
<dbReference type="AlphaFoldDB" id="A0A388L7N9"/>
<keyword evidence="3" id="KW-1185">Reference proteome</keyword>
<feature type="compositionally biased region" description="Gly residues" evidence="1">
    <location>
        <begin position="314"/>
        <end position="325"/>
    </location>
</feature>
<dbReference type="Gene3D" id="3.90.660.10">
    <property type="match status" value="1"/>
</dbReference>
<feature type="compositionally biased region" description="Polar residues" evidence="1">
    <location>
        <begin position="409"/>
        <end position="436"/>
    </location>
</feature>
<feature type="compositionally biased region" description="Low complexity" evidence="1">
    <location>
        <begin position="379"/>
        <end position="388"/>
    </location>
</feature>
<evidence type="ECO:0008006" key="4">
    <source>
        <dbReference type="Google" id="ProtNLM"/>
    </source>
</evidence>
<dbReference type="Pfam" id="PF13450">
    <property type="entry name" value="NAD_binding_8"/>
    <property type="match status" value="1"/>
</dbReference>
<evidence type="ECO:0000313" key="2">
    <source>
        <dbReference type="EMBL" id="GBG78294.1"/>
    </source>
</evidence>
<reference evidence="2 3" key="1">
    <citation type="journal article" date="2018" name="Cell">
        <title>The Chara Genome: Secondary Complexity and Implications for Plant Terrestrialization.</title>
        <authorList>
            <person name="Nishiyama T."/>
            <person name="Sakayama H."/>
            <person name="Vries J.D."/>
            <person name="Buschmann H."/>
            <person name="Saint-Marcoux D."/>
            <person name="Ullrich K.K."/>
            <person name="Haas F.B."/>
            <person name="Vanderstraeten L."/>
            <person name="Becker D."/>
            <person name="Lang D."/>
            <person name="Vosolsobe S."/>
            <person name="Rombauts S."/>
            <person name="Wilhelmsson P.K.I."/>
            <person name="Janitza P."/>
            <person name="Kern R."/>
            <person name="Heyl A."/>
            <person name="Rumpler F."/>
            <person name="Villalobos L.I.A.C."/>
            <person name="Clay J.M."/>
            <person name="Skokan R."/>
            <person name="Toyoda A."/>
            <person name="Suzuki Y."/>
            <person name="Kagoshima H."/>
            <person name="Schijlen E."/>
            <person name="Tajeshwar N."/>
            <person name="Catarino B."/>
            <person name="Hetherington A.J."/>
            <person name="Saltykova A."/>
            <person name="Bonnot C."/>
            <person name="Breuninger H."/>
            <person name="Symeonidi A."/>
            <person name="Radhakrishnan G.V."/>
            <person name="Van Nieuwerburgh F."/>
            <person name="Deforce D."/>
            <person name="Chang C."/>
            <person name="Karol K.G."/>
            <person name="Hedrich R."/>
            <person name="Ulvskov P."/>
            <person name="Glockner G."/>
            <person name="Delwiche C.F."/>
            <person name="Petrasek J."/>
            <person name="Van de Peer Y."/>
            <person name="Friml J."/>
            <person name="Beilby M."/>
            <person name="Dolan L."/>
            <person name="Kohara Y."/>
            <person name="Sugano S."/>
            <person name="Fujiyama A."/>
            <person name="Delaux P.-M."/>
            <person name="Quint M."/>
            <person name="TheiBen G."/>
            <person name="Hagemann M."/>
            <person name="Harholt J."/>
            <person name="Dunand C."/>
            <person name="Zachgo S."/>
            <person name="Langdale J."/>
            <person name="Maumus F."/>
            <person name="Straeten D.V.D."/>
            <person name="Gould S.B."/>
            <person name="Rensing S.A."/>
        </authorList>
    </citation>
    <scope>NUCLEOTIDE SEQUENCE [LARGE SCALE GENOMIC DNA]</scope>
    <source>
        <strain evidence="2 3">S276</strain>
    </source>
</reference>
<dbReference type="PANTHER" id="PTHR16128:SF8">
    <property type="entry name" value="EXPRESSED PROTEIN"/>
    <property type="match status" value="1"/>
</dbReference>
<dbReference type="EMBL" id="BFEA01000291">
    <property type="protein sequence ID" value="GBG78294.1"/>
    <property type="molecule type" value="Genomic_DNA"/>
</dbReference>
<dbReference type="Proteomes" id="UP000265515">
    <property type="component" value="Unassembled WGS sequence"/>
</dbReference>
<dbReference type="SUPFAM" id="SSF51905">
    <property type="entry name" value="FAD/NAD(P)-binding domain"/>
    <property type="match status" value="1"/>
</dbReference>
<proteinExistence type="predicted"/>
<dbReference type="Gene3D" id="3.50.50.60">
    <property type="entry name" value="FAD/NAD(P)-binding domain"/>
    <property type="match status" value="1"/>
</dbReference>
<gene>
    <name evidence="2" type="ORF">CBR_g26324</name>
</gene>